<dbReference type="AlphaFoldDB" id="A0A6L6WL37"/>
<evidence type="ECO:0000313" key="5">
    <source>
        <dbReference type="EMBL" id="MVO18566.1"/>
    </source>
</evidence>
<evidence type="ECO:0000256" key="2">
    <source>
        <dbReference type="ARBA" id="ARBA00023125"/>
    </source>
</evidence>
<dbReference type="PANTHER" id="PTHR30514:SF18">
    <property type="entry name" value="RPIR-FAMILY TRANSCRIPTIONAL REGULATOR"/>
    <property type="match status" value="1"/>
</dbReference>
<dbReference type="PANTHER" id="PTHR30514">
    <property type="entry name" value="GLUCOKINASE"/>
    <property type="match status" value="1"/>
</dbReference>
<dbReference type="GO" id="GO:0097367">
    <property type="term" value="F:carbohydrate derivative binding"/>
    <property type="evidence" value="ECO:0007669"/>
    <property type="project" value="InterPro"/>
</dbReference>
<dbReference type="GO" id="GO:0003677">
    <property type="term" value="F:DNA binding"/>
    <property type="evidence" value="ECO:0007669"/>
    <property type="project" value="UniProtKB-KW"/>
</dbReference>
<dbReference type="EMBL" id="WQLV01000025">
    <property type="protein sequence ID" value="MVO18566.1"/>
    <property type="molecule type" value="Genomic_DNA"/>
</dbReference>
<sequence>MDVKTRLENMSPEFTATERRLSALLLMDYPFAGLLPIQELASNTKTSPPTVSRFVSKLGFSGFQEFQRQLIEELKEGQRSPVDLQKTSAPVQGAFLAGFLDRAEDILETTKASVTEVQFEKVCGLLSDPKRSIYIIGGRMSDTIASYISRHLRQVRVKVFQLPPDPEVWPEYLLRMRPRDILLVVDFRRYQVSLAKLANKAHRERHAQIVLMTDPWLSPVAKNANEVLTVPIDSGTLWDSYTGALALMEAIVTRVAENNWDQTKGRIEAWDASRIEFGDTNEEN</sequence>
<dbReference type="Gene3D" id="3.40.50.10490">
    <property type="entry name" value="Glucose-6-phosphate isomerase like protein, domain 1"/>
    <property type="match status" value="1"/>
</dbReference>
<organism evidence="5 6">
    <name type="scientific">Parasedimentitalea huanghaiensis</name>
    <dbReference type="NCBI Taxonomy" id="2682100"/>
    <lineage>
        <taxon>Bacteria</taxon>
        <taxon>Pseudomonadati</taxon>
        <taxon>Pseudomonadota</taxon>
        <taxon>Alphaproteobacteria</taxon>
        <taxon>Rhodobacterales</taxon>
        <taxon>Paracoccaceae</taxon>
        <taxon>Parasedimentitalea</taxon>
    </lineage>
</organism>
<evidence type="ECO:0000256" key="3">
    <source>
        <dbReference type="ARBA" id="ARBA00023163"/>
    </source>
</evidence>
<keyword evidence="2" id="KW-0238">DNA-binding</keyword>
<keyword evidence="1" id="KW-0805">Transcription regulation</keyword>
<dbReference type="Gene3D" id="1.10.10.10">
    <property type="entry name" value="Winged helix-like DNA-binding domain superfamily/Winged helix DNA-binding domain"/>
    <property type="match status" value="1"/>
</dbReference>
<evidence type="ECO:0000313" key="6">
    <source>
        <dbReference type="Proteomes" id="UP000478892"/>
    </source>
</evidence>
<keyword evidence="3" id="KW-0804">Transcription</keyword>
<dbReference type="InterPro" id="IPR047640">
    <property type="entry name" value="RpiR-like"/>
</dbReference>
<dbReference type="InterPro" id="IPR009057">
    <property type="entry name" value="Homeodomain-like_sf"/>
</dbReference>
<dbReference type="InterPro" id="IPR000281">
    <property type="entry name" value="HTH_RpiR"/>
</dbReference>
<feature type="domain" description="HTH rpiR-type" evidence="4">
    <location>
        <begin position="1"/>
        <end position="77"/>
    </location>
</feature>
<dbReference type="SUPFAM" id="SSF46689">
    <property type="entry name" value="Homeodomain-like"/>
    <property type="match status" value="1"/>
</dbReference>
<name>A0A6L6WL37_9RHOB</name>
<accession>A0A6L6WL37</accession>
<dbReference type="GO" id="GO:1901135">
    <property type="term" value="P:carbohydrate derivative metabolic process"/>
    <property type="evidence" value="ECO:0007669"/>
    <property type="project" value="InterPro"/>
</dbReference>
<dbReference type="GO" id="GO:0003700">
    <property type="term" value="F:DNA-binding transcription factor activity"/>
    <property type="evidence" value="ECO:0007669"/>
    <property type="project" value="InterPro"/>
</dbReference>
<dbReference type="PROSITE" id="PS51071">
    <property type="entry name" value="HTH_RPIR"/>
    <property type="match status" value="1"/>
</dbReference>
<dbReference type="InterPro" id="IPR035472">
    <property type="entry name" value="RpiR-like_SIS"/>
</dbReference>
<dbReference type="CDD" id="cd05013">
    <property type="entry name" value="SIS_RpiR"/>
    <property type="match status" value="1"/>
</dbReference>
<evidence type="ECO:0000256" key="1">
    <source>
        <dbReference type="ARBA" id="ARBA00023015"/>
    </source>
</evidence>
<protein>
    <submittedName>
        <fullName evidence="5">SIS domain-containing protein</fullName>
    </submittedName>
</protein>
<dbReference type="Pfam" id="PF01380">
    <property type="entry name" value="SIS"/>
    <property type="match status" value="1"/>
</dbReference>
<reference evidence="5 6" key="1">
    <citation type="submission" date="2019-12" db="EMBL/GenBank/DDBJ databases">
        <authorList>
            <person name="Zhang Y.-J."/>
        </authorList>
    </citation>
    <scope>NUCLEOTIDE SEQUENCE [LARGE SCALE GENOMIC DNA]</scope>
    <source>
        <strain evidence="5 6">CY05</strain>
    </source>
</reference>
<dbReference type="Pfam" id="PF01418">
    <property type="entry name" value="HTH_6"/>
    <property type="match status" value="1"/>
</dbReference>
<dbReference type="Proteomes" id="UP000478892">
    <property type="component" value="Unassembled WGS sequence"/>
</dbReference>
<dbReference type="SUPFAM" id="SSF53697">
    <property type="entry name" value="SIS domain"/>
    <property type="match status" value="1"/>
</dbReference>
<dbReference type="InterPro" id="IPR046348">
    <property type="entry name" value="SIS_dom_sf"/>
</dbReference>
<comment type="caution">
    <text evidence="5">The sequence shown here is derived from an EMBL/GenBank/DDBJ whole genome shotgun (WGS) entry which is preliminary data.</text>
</comment>
<keyword evidence="6" id="KW-1185">Reference proteome</keyword>
<gene>
    <name evidence="5" type="ORF">GO984_22405</name>
</gene>
<dbReference type="InterPro" id="IPR036388">
    <property type="entry name" value="WH-like_DNA-bd_sf"/>
</dbReference>
<evidence type="ECO:0000259" key="4">
    <source>
        <dbReference type="PROSITE" id="PS51071"/>
    </source>
</evidence>
<dbReference type="RefSeq" id="WP_157024762.1">
    <property type="nucleotide sequence ID" value="NZ_WQLV01000025.1"/>
</dbReference>
<dbReference type="InterPro" id="IPR001347">
    <property type="entry name" value="SIS_dom"/>
</dbReference>
<proteinExistence type="predicted"/>